<comment type="caution">
    <text evidence="1">The sequence shown here is derived from an EMBL/GenBank/DDBJ whole genome shotgun (WGS) entry which is preliminary data.</text>
</comment>
<proteinExistence type="predicted"/>
<accession>A0AA36J640</accession>
<reference evidence="1" key="1">
    <citation type="submission" date="2023-08" db="EMBL/GenBank/DDBJ databases">
        <authorList>
            <person name="Chen Y."/>
            <person name="Shah S."/>
            <person name="Dougan E. K."/>
            <person name="Thang M."/>
            <person name="Chan C."/>
        </authorList>
    </citation>
    <scope>NUCLEOTIDE SEQUENCE</scope>
</reference>
<dbReference type="EMBL" id="CAUJNA010003328">
    <property type="protein sequence ID" value="CAJ1399223.1"/>
    <property type="molecule type" value="Genomic_DNA"/>
</dbReference>
<gene>
    <name evidence="1" type="ORF">EVOR1521_LOCUS22797</name>
</gene>
<evidence type="ECO:0000313" key="2">
    <source>
        <dbReference type="Proteomes" id="UP001178507"/>
    </source>
</evidence>
<evidence type="ECO:0000313" key="1">
    <source>
        <dbReference type="EMBL" id="CAJ1399223.1"/>
    </source>
</evidence>
<keyword evidence="2" id="KW-1185">Reference proteome</keyword>
<organism evidence="1 2">
    <name type="scientific">Effrenium voratum</name>
    <dbReference type="NCBI Taxonomy" id="2562239"/>
    <lineage>
        <taxon>Eukaryota</taxon>
        <taxon>Sar</taxon>
        <taxon>Alveolata</taxon>
        <taxon>Dinophyceae</taxon>
        <taxon>Suessiales</taxon>
        <taxon>Symbiodiniaceae</taxon>
        <taxon>Effrenium</taxon>
    </lineage>
</organism>
<name>A0AA36J640_9DINO</name>
<protein>
    <submittedName>
        <fullName evidence="1">Uncharacterized protein</fullName>
    </submittedName>
</protein>
<sequence length="194" mass="21640">MAKPRRSHEEIEAEQEMELLRQEAMEAEERSRPLQSLPAQTAKLLLEILSESQVFQQNLEDQQLDLCHEVSRDEVQEALFLLKTSSTEREATAILDCFPGDAPHLTIFELCARVGRGDLLRSLQSAAQGKLRDLIFGGRASLQQVFRLLRAGAELSRQNLSSFVNLKAGAWTSQGHGGRFILGLRHSFALGAQS</sequence>
<dbReference type="AlphaFoldDB" id="A0AA36J640"/>
<dbReference type="Proteomes" id="UP001178507">
    <property type="component" value="Unassembled WGS sequence"/>
</dbReference>